<comment type="caution">
    <text evidence="1">The sequence shown here is derived from an EMBL/GenBank/DDBJ whole genome shotgun (WGS) entry which is preliminary data.</text>
</comment>
<reference evidence="1" key="1">
    <citation type="submission" date="2024-09" db="EMBL/GenBank/DDBJ databases">
        <title>Black Yeasts Isolated from many extreme environments.</title>
        <authorList>
            <person name="Coleine C."/>
            <person name="Stajich J.E."/>
            <person name="Selbmann L."/>
        </authorList>
    </citation>
    <scope>NUCLEOTIDE SEQUENCE</scope>
    <source>
        <strain evidence="1">CCFEE 5737</strain>
    </source>
</reference>
<dbReference type="EMBL" id="JAWDJW010007614">
    <property type="protein sequence ID" value="KAK3061805.1"/>
    <property type="molecule type" value="Genomic_DNA"/>
</dbReference>
<evidence type="ECO:0000313" key="1">
    <source>
        <dbReference type="EMBL" id="KAK3061805.1"/>
    </source>
</evidence>
<keyword evidence="2" id="KW-1185">Reference proteome</keyword>
<dbReference type="Proteomes" id="UP001186974">
    <property type="component" value="Unassembled WGS sequence"/>
</dbReference>
<gene>
    <name evidence="1" type="ORF">LTS18_005398</name>
</gene>
<sequence>MQRMQRKFQTFLPRTAGDAQVGVVIAEFDEADRMLSTLIDAAKAWRDAWTDILTRQSAIVRDLESLYKPIIGAMPKENKRNLPGEEDDFTSAPSYQPAVTPRETLQRVTMLGANYADLRTDMLDEVRRMETGIIEPAEQARKMIQPMKKVIKRREDRKLDYERYKGRVENSEKKTRRSERENTAYVKHQGDFDRATMEYQEADNHLKDTLPAVVAAAVSLLPHLLNTQIMIQNTLLAHIYTTLHDYSNQHGFQSPPPSHADVITQWQAGFEPLRSDVETHCRIIAQGKAVQMPFKSQGHAAQQSQGKTLTGMNIRNGFAQRRSTSQGQISSQSSKTQLSLPRISTNDAPLALPSPYEEDEGPPPPKPPRPRAESRMSSFSASSPPPVDVGSKPKISSLPHGTISSAKPVGGSWQAKSRRPSSNLNPYGQQEFPQTTDGTSSSMHSRSPSIASSYATAETGGDYFSSAPATKPKPSRAASSGSMSQMLVLPSGPMTPSQIAASQKKKPPPPPPKRGLSQQMGEFVVALYDFEGQGEGDLAFSEGDRIRVVKKTESSQDWWTGELGGKRGEFPANYCRVG</sequence>
<organism evidence="1 2">
    <name type="scientific">Coniosporium uncinatum</name>
    <dbReference type="NCBI Taxonomy" id="93489"/>
    <lineage>
        <taxon>Eukaryota</taxon>
        <taxon>Fungi</taxon>
        <taxon>Dikarya</taxon>
        <taxon>Ascomycota</taxon>
        <taxon>Pezizomycotina</taxon>
        <taxon>Dothideomycetes</taxon>
        <taxon>Dothideomycetes incertae sedis</taxon>
        <taxon>Coniosporium</taxon>
    </lineage>
</organism>
<evidence type="ECO:0000313" key="2">
    <source>
        <dbReference type="Proteomes" id="UP001186974"/>
    </source>
</evidence>
<protein>
    <submittedName>
        <fullName evidence="1">Uncharacterized protein</fullName>
    </submittedName>
</protein>
<name>A0ACC3D4N7_9PEZI</name>
<accession>A0ACC3D4N7</accession>
<proteinExistence type="predicted"/>